<feature type="region of interest" description="Disordered" evidence="1">
    <location>
        <begin position="36"/>
        <end position="60"/>
    </location>
</feature>
<evidence type="ECO:0000313" key="3">
    <source>
        <dbReference type="Proteomes" id="UP001497472"/>
    </source>
</evidence>
<dbReference type="EMBL" id="CAVLEF010000007">
    <property type="protein sequence ID" value="CAK1545517.1"/>
    <property type="molecule type" value="Genomic_DNA"/>
</dbReference>
<proteinExistence type="predicted"/>
<organism evidence="2 3">
    <name type="scientific">Leptosia nina</name>
    <dbReference type="NCBI Taxonomy" id="320188"/>
    <lineage>
        <taxon>Eukaryota</taxon>
        <taxon>Metazoa</taxon>
        <taxon>Ecdysozoa</taxon>
        <taxon>Arthropoda</taxon>
        <taxon>Hexapoda</taxon>
        <taxon>Insecta</taxon>
        <taxon>Pterygota</taxon>
        <taxon>Neoptera</taxon>
        <taxon>Endopterygota</taxon>
        <taxon>Lepidoptera</taxon>
        <taxon>Glossata</taxon>
        <taxon>Ditrysia</taxon>
        <taxon>Papilionoidea</taxon>
        <taxon>Pieridae</taxon>
        <taxon>Pierinae</taxon>
        <taxon>Leptosia</taxon>
    </lineage>
</organism>
<dbReference type="Proteomes" id="UP001497472">
    <property type="component" value="Unassembled WGS sequence"/>
</dbReference>
<keyword evidence="3" id="KW-1185">Reference proteome</keyword>
<evidence type="ECO:0000256" key="1">
    <source>
        <dbReference type="SAM" id="MobiDB-lite"/>
    </source>
</evidence>
<accession>A0AAV1JAN3</accession>
<reference evidence="2 3" key="1">
    <citation type="submission" date="2023-11" db="EMBL/GenBank/DDBJ databases">
        <authorList>
            <person name="Okamura Y."/>
        </authorList>
    </citation>
    <scope>NUCLEOTIDE SEQUENCE [LARGE SCALE GENOMIC DNA]</scope>
</reference>
<dbReference type="AlphaFoldDB" id="A0AAV1JAN3"/>
<protein>
    <submittedName>
        <fullName evidence="2">Uncharacterized protein</fullName>
    </submittedName>
</protein>
<feature type="region of interest" description="Disordered" evidence="1">
    <location>
        <begin position="1"/>
        <end position="20"/>
    </location>
</feature>
<evidence type="ECO:0000313" key="2">
    <source>
        <dbReference type="EMBL" id="CAK1545517.1"/>
    </source>
</evidence>
<gene>
    <name evidence="2" type="ORF">LNINA_LOCUS5157</name>
</gene>
<sequence>MKNAPLRRTGESGWNSERSKNMSAVVVKPLPAPAALVRSTPEPLGPTASPAGGRESPRRTPSSLLLRMRYIAHISFHSYYYSALDFVHLPSYVFSGHLS</sequence>
<comment type="caution">
    <text evidence="2">The sequence shown here is derived from an EMBL/GenBank/DDBJ whole genome shotgun (WGS) entry which is preliminary data.</text>
</comment>
<name>A0AAV1JAN3_9NEOP</name>